<sequence length="120" mass="14005">MGNSQPTLLDICSFFHPRFEREMGISNRIKELLKEIINNDIDNEAPTQDTEENRTAFDFIFPSDNQIVNKSCEVTIYDEEPQIDKNNDPSLGWQKNEIRFPKLAKIAKKIFKCSRNFNCC</sequence>
<dbReference type="Proteomes" id="UP001160148">
    <property type="component" value="Unassembled WGS sequence"/>
</dbReference>
<accession>A0AAV0VS21</accession>
<dbReference type="AlphaFoldDB" id="A0AAV0VS21"/>
<evidence type="ECO:0000313" key="2">
    <source>
        <dbReference type="Proteomes" id="UP001160148"/>
    </source>
</evidence>
<keyword evidence="2" id="KW-1185">Reference proteome</keyword>
<organism evidence="1 2">
    <name type="scientific">Macrosiphum euphorbiae</name>
    <name type="common">potato aphid</name>
    <dbReference type="NCBI Taxonomy" id="13131"/>
    <lineage>
        <taxon>Eukaryota</taxon>
        <taxon>Metazoa</taxon>
        <taxon>Ecdysozoa</taxon>
        <taxon>Arthropoda</taxon>
        <taxon>Hexapoda</taxon>
        <taxon>Insecta</taxon>
        <taxon>Pterygota</taxon>
        <taxon>Neoptera</taxon>
        <taxon>Paraneoptera</taxon>
        <taxon>Hemiptera</taxon>
        <taxon>Sternorrhyncha</taxon>
        <taxon>Aphidomorpha</taxon>
        <taxon>Aphidoidea</taxon>
        <taxon>Aphididae</taxon>
        <taxon>Macrosiphini</taxon>
        <taxon>Macrosiphum</taxon>
    </lineage>
</organism>
<dbReference type="EMBL" id="CARXXK010000001">
    <property type="protein sequence ID" value="CAI6346450.1"/>
    <property type="molecule type" value="Genomic_DNA"/>
</dbReference>
<reference evidence="1 2" key="1">
    <citation type="submission" date="2023-01" db="EMBL/GenBank/DDBJ databases">
        <authorList>
            <person name="Whitehead M."/>
        </authorList>
    </citation>
    <scope>NUCLEOTIDE SEQUENCE [LARGE SCALE GENOMIC DNA]</scope>
</reference>
<evidence type="ECO:0000313" key="1">
    <source>
        <dbReference type="EMBL" id="CAI6346450.1"/>
    </source>
</evidence>
<protein>
    <submittedName>
        <fullName evidence="1">Uncharacterized protein</fullName>
    </submittedName>
</protein>
<comment type="caution">
    <text evidence="1">The sequence shown here is derived from an EMBL/GenBank/DDBJ whole genome shotgun (WGS) entry which is preliminary data.</text>
</comment>
<gene>
    <name evidence="1" type="ORF">MEUPH1_LOCUS3360</name>
</gene>
<name>A0AAV0VS21_9HEMI</name>
<proteinExistence type="predicted"/>